<dbReference type="Pfam" id="PF04542">
    <property type="entry name" value="Sigma70_r2"/>
    <property type="match status" value="1"/>
</dbReference>
<feature type="domain" description="RNA polymerase sigma factor 70 region 4 type 2" evidence="6">
    <location>
        <begin position="106"/>
        <end position="155"/>
    </location>
</feature>
<gene>
    <name evidence="7" type="ORF">EXD82_01835</name>
</gene>
<reference evidence="7 8" key="1">
    <citation type="submission" date="2019-02" db="EMBL/GenBank/DDBJ databases">
        <title>Peptostreptococcaceae bacterium ZHW00191 nov., a new bacterium isolated from the human gut.</title>
        <authorList>
            <person name="Zhou H.-W."/>
            <person name="Chen X.-J."/>
        </authorList>
    </citation>
    <scope>NUCLEOTIDE SEQUENCE [LARGE SCALE GENOMIC DNA]</scope>
    <source>
        <strain evidence="7 8">ZHW00191</strain>
    </source>
</reference>
<dbReference type="EMBL" id="SGJB01000002">
    <property type="protein sequence ID" value="TQQ85513.1"/>
    <property type="molecule type" value="Genomic_DNA"/>
</dbReference>
<feature type="domain" description="RNA polymerase sigma-70 region 2" evidence="5">
    <location>
        <begin position="20"/>
        <end position="85"/>
    </location>
</feature>
<evidence type="ECO:0000313" key="7">
    <source>
        <dbReference type="EMBL" id="TQQ85513.1"/>
    </source>
</evidence>
<evidence type="ECO:0000256" key="4">
    <source>
        <dbReference type="ARBA" id="ARBA00023163"/>
    </source>
</evidence>
<dbReference type="InterPro" id="IPR036388">
    <property type="entry name" value="WH-like_DNA-bd_sf"/>
</dbReference>
<dbReference type="InterPro" id="IPR013325">
    <property type="entry name" value="RNA_pol_sigma_r2"/>
</dbReference>
<dbReference type="InterPro" id="IPR013324">
    <property type="entry name" value="RNA_pol_sigma_r3/r4-like"/>
</dbReference>
<dbReference type="InterPro" id="IPR007627">
    <property type="entry name" value="RNA_pol_sigma70_r2"/>
</dbReference>
<protein>
    <submittedName>
        <fullName evidence="7">Sigma-70 family RNA polymerase sigma factor</fullName>
    </submittedName>
</protein>
<organism evidence="7 8">
    <name type="scientific">Peptacetobacter hominis</name>
    <dbReference type="NCBI Taxonomy" id="2743610"/>
    <lineage>
        <taxon>Bacteria</taxon>
        <taxon>Bacillati</taxon>
        <taxon>Bacillota</taxon>
        <taxon>Clostridia</taxon>
        <taxon>Peptostreptococcales</taxon>
        <taxon>Peptostreptococcaceae</taxon>
        <taxon>Peptacetobacter</taxon>
    </lineage>
</organism>
<dbReference type="Pfam" id="PF08281">
    <property type="entry name" value="Sigma70_r4_2"/>
    <property type="match status" value="1"/>
</dbReference>
<evidence type="ECO:0000259" key="6">
    <source>
        <dbReference type="Pfam" id="PF08281"/>
    </source>
</evidence>
<evidence type="ECO:0000259" key="5">
    <source>
        <dbReference type="Pfam" id="PF04542"/>
    </source>
</evidence>
<dbReference type="OrthoDB" id="9782703at2"/>
<keyword evidence="2" id="KW-0805">Transcription regulation</keyword>
<dbReference type="InterPro" id="IPR013249">
    <property type="entry name" value="RNA_pol_sigma70_r4_t2"/>
</dbReference>
<evidence type="ECO:0000256" key="2">
    <source>
        <dbReference type="ARBA" id="ARBA00023015"/>
    </source>
</evidence>
<evidence type="ECO:0000313" key="8">
    <source>
        <dbReference type="Proteomes" id="UP000317863"/>
    </source>
</evidence>
<dbReference type="InterPro" id="IPR014284">
    <property type="entry name" value="RNA_pol_sigma-70_dom"/>
</dbReference>
<dbReference type="GO" id="GO:0016987">
    <property type="term" value="F:sigma factor activity"/>
    <property type="evidence" value="ECO:0007669"/>
    <property type="project" value="UniProtKB-KW"/>
</dbReference>
<dbReference type="PANTHER" id="PTHR43133">
    <property type="entry name" value="RNA POLYMERASE ECF-TYPE SIGMA FACTO"/>
    <property type="match status" value="1"/>
</dbReference>
<dbReference type="CDD" id="cd06171">
    <property type="entry name" value="Sigma70_r4"/>
    <property type="match status" value="1"/>
</dbReference>
<keyword evidence="4" id="KW-0804">Transcription</keyword>
<dbReference type="PANTHER" id="PTHR43133:SF60">
    <property type="entry name" value="RNA POLYMERASE SIGMA FACTOR SIGV"/>
    <property type="match status" value="1"/>
</dbReference>
<dbReference type="SUPFAM" id="SSF88946">
    <property type="entry name" value="Sigma2 domain of RNA polymerase sigma factors"/>
    <property type="match status" value="1"/>
</dbReference>
<dbReference type="Gene3D" id="1.10.1740.10">
    <property type="match status" value="1"/>
</dbReference>
<dbReference type="RefSeq" id="WP_142535217.1">
    <property type="nucleotide sequence ID" value="NZ_SGJB01000002.1"/>
</dbReference>
<name>A0A544QXX7_9FIRM</name>
<accession>A0A544QXX7</accession>
<dbReference type="AlphaFoldDB" id="A0A544QXX7"/>
<evidence type="ECO:0000256" key="3">
    <source>
        <dbReference type="ARBA" id="ARBA00023082"/>
    </source>
</evidence>
<comment type="similarity">
    <text evidence="1">Belongs to the sigma-70 factor family. ECF subfamily.</text>
</comment>
<dbReference type="NCBIfam" id="TIGR02937">
    <property type="entry name" value="sigma70-ECF"/>
    <property type="match status" value="1"/>
</dbReference>
<dbReference type="SUPFAM" id="SSF88659">
    <property type="entry name" value="Sigma3 and sigma4 domains of RNA polymerase sigma factors"/>
    <property type="match status" value="1"/>
</dbReference>
<keyword evidence="8" id="KW-1185">Reference proteome</keyword>
<proteinExistence type="inferred from homology"/>
<dbReference type="GO" id="GO:0006352">
    <property type="term" value="P:DNA-templated transcription initiation"/>
    <property type="evidence" value="ECO:0007669"/>
    <property type="project" value="InterPro"/>
</dbReference>
<dbReference type="GO" id="GO:0003677">
    <property type="term" value="F:DNA binding"/>
    <property type="evidence" value="ECO:0007669"/>
    <property type="project" value="InterPro"/>
</dbReference>
<keyword evidence="3" id="KW-0731">Sigma factor</keyword>
<dbReference type="InterPro" id="IPR039425">
    <property type="entry name" value="RNA_pol_sigma-70-like"/>
</dbReference>
<dbReference type="Proteomes" id="UP000317863">
    <property type="component" value="Unassembled WGS sequence"/>
</dbReference>
<comment type="caution">
    <text evidence="7">The sequence shown here is derived from an EMBL/GenBank/DDBJ whole genome shotgun (WGS) entry which is preliminary data.</text>
</comment>
<sequence>MKLLSLAARKKEKAVREFIVENRESLYRFAYTYVKNEHDALDVVHDAICRILDNIDSLNDIENIKPWIYKIVSNTAIDNIRKNNKYITAVDNIEESVEYDKYKDIDLHRAVGELPDKYKIIIILRYFEDMKISEISDILDENESTIKTRLYKALSILRNNNYMKIYKE</sequence>
<dbReference type="Gene3D" id="1.10.10.10">
    <property type="entry name" value="Winged helix-like DNA-binding domain superfamily/Winged helix DNA-binding domain"/>
    <property type="match status" value="1"/>
</dbReference>
<evidence type="ECO:0000256" key="1">
    <source>
        <dbReference type="ARBA" id="ARBA00010641"/>
    </source>
</evidence>